<dbReference type="STRING" id="142842.SAMN02745118_00680"/>
<reference evidence="2" key="1">
    <citation type="submission" date="2017-02" db="EMBL/GenBank/DDBJ databases">
        <authorList>
            <person name="Varghese N."/>
            <person name="Submissions S."/>
        </authorList>
    </citation>
    <scope>NUCLEOTIDE SEQUENCE [LARGE SCALE GENOMIC DNA]</scope>
    <source>
        <strain evidence="2">ATCC BAA-73</strain>
    </source>
</reference>
<proteinExistence type="predicted"/>
<evidence type="ECO:0000313" key="1">
    <source>
        <dbReference type="EMBL" id="SJZ38627.1"/>
    </source>
</evidence>
<evidence type="ECO:0000313" key="2">
    <source>
        <dbReference type="Proteomes" id="UP000190625"/>
    </source>
</evidence>
<protein>
    <submittedName>
        <fullName evidence="1">Uncharacterized protein</fullName>
    </submittedName>
</protein>
<keyword evidence="2" id="KW-1185">Reference proteome</keyword>
<dbReference type="EMBL" id="FUWM01000005">
    <property type="protein sequence ID" value="SJZ38627.1"/>
    <property type="molecule type" value="Genomic_DNA"/>
</dbReference>
<gene>
    <name evidence="1" type="ORF">SAMN02745118_00680</name>
</gene>
<name>A0A1T4K8F9_9FIRM</name>
<dbReference type="Proteomes" id="UP000190625">
    <property type="component" value="Unassembled WGS sequence"/>
</dbReference>
<accession>A0A1T4K8F9</accession>
<organism evidence="1 2">
    <name type="scientific">Selenihalanaerobacter shriftii</name>
    <dbReference type="NCBI Taxonomy" id="142842"/>
    <lineage>
        <taxon>Bacteria</taxon>
        <taxon>Bacillati</taxon>
        <taxon>Bacillota</taxon>
        <taxon>Clostridia</taxon>
        <taxon>Halanaerobiales</taxon>
        <taxon>Halobacteroidaceae</taxon>
        <taxon>Selenihalanaerobacter</taxon>
    </lineage>
</organism>
<dbReference type="AlphaFoldDB" id="A0A1T4K8F9"/>
<sequence length="118" mass="13729">MYQRPGYYYGKNYANYDRNKQTCQPKEKKLKIKEQKSEVKDCILKVIDKVDKSDRITVILKSGDGCCLWCGCFGGVEDGWLYNIISFDDPTECRRMYIPLECICAIIDPEIEFDSSDQ</sequence>